<reference evidence="2 3" key="1">
    <citation type="submission" date="2019-10" db="EMBL/GenBank/DDBJ databases">
        <title>Nocardia macrotermitis sp. nov. and Nocardia aurantia sp. nov., isolated from the gut of fungus growing-termite Macrotermes natalensis.</title>
        <authorList>
            <person name="Benndorf R."/>
            <person name="Schwitalla J."/>
            <person name="Martin K."/>
            <person name="De Beer W."/>
            <person name="Kaster A.-K."/>
            <person name="Vollmers J."/>
            <person name="Poulsen M."/>
            <person name="Beemelmanns C."/>
        </authorList>
    </citation>
    <scope>NUCLEOTIDE SEQUENCE [LARGE SCALE GENOMIC DNA]</scope>
    <source>
        <strain evidence="2 3">RB20</strain>
    </source>
</reference>
<name>A0A7K0D2F1_9NOCA</name>
<comment type="caution">
    <text evidence="2">The sequence shown here is derived from an EMBL/GenBank/DDBJ whole genome shotgun (WGS) entry which is preliminary data.</text>
</comment>
<dbReference type="AlphaFoldDB" id="A0A7K0D2F1"/>
<organism evidence="2 3">
    <name type="scientific">Nocardia macrotermitis</name>
    <dbReference type="NCBI Taxonomy" id="2585198"/>
    <lineage>
        <taxon>Bacteria</taxon>
        <taxon>Bacillati</taxon>
        <taxon>Actinomycetota</taxon>
        <taxon>Actinomycetes</taxon>
        <taxon>Mycobacteriales</taxon>
        <taxon>Nocardiaceae</taxon>
        <taxon>Nocardia</taxon>
    </lineage>
</organism>
<keyword evidence="3" id="KW-1185">Reference proteome</keyword>
<protein>
    <submittedName>
        <fullName evidence="2">Uncharacterized protein</fullName>
    </submittedName>
</protein>
<dbReference type="Proteomes" id="UP000438448">
    <property type="component" value="Unassembled WGS sequence"/>
</dbReference>
<evidence type="ECO:0000256" key="1">
    <source>
        <dbReference type="SAM" id="Phobius"/>
    </source>
</evidence>
<evidence type="ECO:0000313" key="2">
    <source>
        <dbReference type="EMBL" id="MQY19896.1"/>
    </source>
</evidence>
<feature type="transmembrane region" description="Helical" evidence="1">
    <location>
        <begin position="20"/>
        <end position="43"/>
    </location>
</feature>
<dbReference type="EMBL" id="WEGK01000005">
    <property type="protein sequence ID" value="MQY19896.1"/>
    <property type="molecule type" value="Genomic_DNA"/>
</dbReference>
<keyword evidence="1" id="KW-1133">Transmembrane helix</keyword>
<feature type="transmembrane region" description="Helical" evidence="1">
    <location>
        <begin position="79"/>
        <end position="97"/>
    </location>
</feature>
<accession>A0A7K0D2F1</accession>
<keyword evidence="1" id="KW-0812">Transmembrane</keyword>
<dbReference type="OrthoDB" id="4561477at2"/>
<evidence type="ECO:0000313" key="3">
    <source>
        <dbReference type="Proteomes" id="UP000438448"/>
    </source>
</evidence>
<feature type="transmembrane region" description="Helical" evidence="1">
    <location>
        <begin position="55"/>
        <end position="73"/>
    </location>
</feature>
<sequence length="102" mass="10431">MVAVDGGARDGVWGVRFVRGVSGVVAAGMVVLALVVAGSAVLGDARGYPGPGMKMVGWHVGLAVVAMVGQVFADRRRGLAAFSGSVVVFVAAGYLLVTQWWN</sequence>
<gene>
    <name evidence="2" type="ORF">NRB20_29910</name>
</gene>
<dbReference type="RefSeq" id="WP_153410632.1">
    <property type="nucleotide sequence ID" value="NZ_WEGK01000005.1"/>
</dbReference>
<keyword evidence="1" id="KW-0472">Membrane</keyword>
<proteinExistence type="predicted"/>